<dbReference type="InterPro" id="IPR002018">
    <property type="entry name" value="CarbesteraseB"/>
</dbReference>
<sequence>MSINGFLISFILLHASLTLAKNPKEPIWPPVVQTDRGITYRSVYNDTRSVKYFSFCGIKYGRLINRFSAPAPPCYKSIKSCARGNPSISRAITPEYQIPGYPKCSQAIPENGTNYKKREKSYQYIPKVVPDDEVEDCLFLDILVPEKVWNQTRGKNKSLTAVVVYIHGGGFTSGDKSLKEDPSPLLARGLDLDPQGIIVVSINYRLGLFGFLAGAGNDFASNGGLMDQRMALGWIQKHIDKFGGDKSRVTLFGEGAGASSILHHLTAPNITDHFFPNIQPKIKHHRNFPFHFAVLQSPKFQPIITSQSDATYQKVLAVTSKIWGSKVKSVKQLRLLPYEVLYAVNTILVRESAYGTFTFGPAVDYQKGINNSYVPDYPLRRLATGRMAKGVHVMVGQKIDEGHFFEPSIMRKPDGLKISLAKMFPTVVKHHLEYVNDFLYPSRDYNSVDNGEIKRSAEGLRDIFLGCNIHYLLHTMAQSSGYVLKTTWASQCRFFEQAIFQAGARDTFGNNSSKTTINWLQDELLHFSRRGALTARIRPYDGSGRVLLASDNEPKNYIDDPSAKHQCRYWAKFKFERRK</sequence>
<dbReference type="SUPFAM" id="SSF53474">
    <property type="entry name" value="alpha/beta-Hydrolases"/>
    <property type="match status" value="1"/>
</dbReference>
<dbReference type="Proteomes" id="UP000237438">
    <property type="component" value="Unassembled WGS sequence"/>
</dbReference>
<gene>
    <name evidence="3" type="ORF">EPUL_001685</name>
</gene>
<evidence type="ECO:0000313" key="4">
    <source>
        <dbReference type="Proteomes" id="UP000237438"/>
    </source>
</evidence>
<dbReference type="EMBL" id="PEDP01000149">
    <property type="protein sequence ID" value="POS87317.1"/>
    <property type="molecule type" value="Genomic_DNA"/>
</dbReference>
<evidence type="ECO:0000313" key="3">
    <source>
        <dbReference type="EMBL" id="POS87317.1"/>
    </source>
</evidence>
<feature type="signal peptide" evidence="1">
    <location>
        <begin position="1"/>
        <end position="20"/>
    </location>
</feature>
<reference evidence="3 4" key="1">
    <citation type="submission" date="2017-10" db="EMBL/GenBank/DDBJ databases">
        <title>Development of genomic resources for the powdery mildew, Erysiphe pulchra.</title>
        <authorList>
            <person name="Wadl P.A."/>
            <person name="Mack B.M."/>
            <person name="Moore G."/>
            <person name="Beltz S.B."/>
        </authorList>
    </citation>
    <scope>NUCLEOTIDE SEQUENCE [LARGE SCALE GENOMIC DNA]</scope>
    <source>
        <strain evidence="3">Cflorida</strain>
    </source>
</reference>
<dbReference type="AlphaFoldDB" id="A0A2S4PZ90"/>
<feature type="domain" description="Carboxylesterase type B" evidence="2">
    <location>
        <begin position="48"/>
        <end position="477"/>
    </location>
</feature>
<proteinExistence type="predicted"/>
<name>A0A2S4PZ90_9PEZI</name>
<dbReference type="PANTHER" id="PTHR11559">
    <property type="entry name" value="CARBOXYLESTERASE"/>
    <property type="match status" value="1"/>
</dbReference>
<comment type="caution">
    <text evidence="3">The sequence shown here is derived from an EMBL/GenBank/DDBJ whole genome shotgun (WGS) entry which is preliminary data.</text>
</comment>
<keyword evidence="1" id="KW-0732">Signal</keyword>
<dbReference type="Pfam" id="PF00135">
    <property type="entry name" value="COesterase"/>
    <property type="match status" value="1"/>
</dbReference>
<feature type="chain" id="PRO_5015633934" description="Carboxylesterase type B domain-containing protein" evidence="1">
    <location>
        <begin position="21"/>
        <end position="579"/>
    </location>
</feature>
<dbReference type="InterPro" id="IPR029058">
    <property type="entry name" value="AB_hydrolase_fold"/>
</dbReference>
<protein>
    <recommendedName>
        <fullName evidence="2">Carboxylesterase type B domain-containing protein</fullName>
    </recommendedName>
</protein>
<accession>A0A2S4PZ90</accession>
<organism evidence="3 4">
    <name type="scientific">Erysiphe pulchra</name>
    <dbReference type="NCBI Taxonomy" id="225359"/>
    <lineage>
        <taxon>Eukaryota</taxon>
        <taxon>Fungi</taxon>
        <taxon>Dikarya</taxon>
        <taxon>Ascomycota</taxon>
        <taxon>Pezizomycotina</taxon>
        <taxon>Leotiomycetes</taxon>
        <taxon>Erysiphales</taxon>
        <taxon>Erysiphaceae</taxon>
        <taxon>Erysiphe</taxon>
    </lineage>
</organism>
<dbReference type="OrthoDB" id="408631at2759"/>
<dbReference type="PROSITE" id="PS00941">
    <property type="entry name" value="CARBOXYLESTERASE_B_2"/>
    <property type="match status" value="1"/>
</dbReference>
<dbReference type="InterPro" id="IPR050309">
    <property type="entry name" value="Type-B_Carboxylest/Lipase"/>
</dbReference>
<dbReference type="STRING" id="225359.A0A2S4PZ90"/>
<dbReference type="InterPro" id="IPR019819">
    <property type="entry name" value="Carboxylesterase_B_CS"/>
</dbReference>
<evidence type="ECO:0000259" key="2">
    <source>
        <dbReference type="Pfam" id="PF00135"/>
    </source>
</evidence>
<dbReference type="Gene3D" id="3.40.50.1820">
    <property type="entry name" value="alpha/beta hydrolase"/>
    <property type="match status" value="1"/>
</dbReference>
<keyword evidence="4" id="KW-1185">Reference proteome</keyword>
<evidence type="ECO:0000256" key="1">
    <source>
        <dbReference type="SAM" id="SignalP"/>
    </source>
</evidence>